<dbReference type="EMBL" id="JAQQKW010000002">
    <property type="protein sequence ID" value="MDC7693370.1"/>
    <property type="molecule type" value="Genomic_DNA"/>
</dbReference>
<dbReference type="Pfam" id="PF01370">
    <property type="entry name" value="Epimerase"/>
    <property type="match status" value="1"/>
</dbReference>
<evidence type="ECO:0000256" key="1">
    <source>
        <dbReference type="ARBA" id="ARBA00023027"/>
    </source>
</evidence>
<proteinExistence type="predicted"/>
<evidence type="ECO:0000259" key="2">
    <source>
        <dbReference type="Pfam" id="PF01370"/>
    </source>
</evidence>
<comment type="caution">
    <text evidence="3">The sequence shown here is derived from an EMBL/GenBank/DDBJ whole genome shotgun (WGS) entry which is preliminary data.</text>
</comment>
<dbReference type="SUPFAM" id="SSF51735">
    <property type="entry name" value="NAD(P)-binding Rossmann-fold domains"/>
    <property type="match status" value="1"/>
</dbReference>
<name>A0ABT5IC06_9CAUL</name>
<protein>
    <submittedName>
        <fullName evidence="3">NAD-dependent epimerase/dehydratase family protein</fullName>
    </submittedName>
</protein>
<dbReference type="RefSeq" id="WP_272740138.1">
    <property type="nucleotide sequence ID" value="NZ_JAQQKW010000002.1"/>
</dbReference>
<dbReference type="Gene3D" id="3.40.50.720">
    <property type="entry name" value="NAD(P)-binding Rossmann-like Domain"/>
    <property type="match status" value="1"/>
</dbReference>
<keyword evidence="1" id="KW-0520">NAD</keyword>
<dbReference type="InterPro" id="IPR001509">
    <property type="entry name" value="Epimerase_deHydtase"/>
</dbReference>
<accession>A0ABT5IC06</accession>
<evidence type="ECO:0000313" key="3">
    <source>
        <dbReference type="EMBL" id="MDC7693370.1"/>
    </source>
</evidence>
<gene>
    <name evidence="3" type="ORF">PQU94_03625</name>
</gene>
<dbReference type="Proteomes" id="UP001216595">
    <property type="component" value="Unassembled WGS sequence"/>
</dbReference>
<sequence length="337" mass="37570">MRVFITGTAGFIGFHLARRLLAEGHIVHGFDGLTDYYDLALKNARLDLLKAEANYTHTQAMLEEMEALLTAAEACQPDVIIHLAGQAGVRYSLEHPRVYVNANILGSFNVLEVARVLRPKHLLLASTSSVYGANEKVPFEEHDKTDEPMTLYAATKKSMEVMAHSYAHLWQIPTTAFRFFTVYGPFGRPDMALFKFVNAAEQGEAIDVYGMGAQQRDFTYIDDLVEAIVRLIPIAPSEENRVPEDIANDTLSRLGPFRIVNLGGGQPVNLLPFIETIEEVLEKPLKRNMLPMQKGDVPRTYASPELLQALTGFVPKIGVKQGVTAFIKWFRSYKAAT</sequence>
<reference evidence="3 4" key="1">
    <citation type="submission" date="2023-01" db="EMBL/GenBank/DDBJ databases">
        <title>Novel species of the genus Asticcacaulis isolated from rivers.</title>
        <authorList>
            <person name="Lu H."/>
        </authorList>
    </citation>
    <scope>NUCLEOTIDE SEQUENCE [LARGE SCALE GENOMIC DNA]</scope>
    <source>
        <strain evidence="3 4">DXS10W</strain>
    </source>
</reference>
<dbReference type="PANTHER" id="PTHR43574">
    <property type="entry name" value="EPIMERASE-RELATED"/>
    <property type="match status" value="1"/>
</dbReference>
<organism evidence="3 4">
    <name type="scientific">Asticcacaulis currens</name>
    <dbReference type="NCBI Taxonomy" id="2984210"/>
    <lineage>
        <taxon>Bacteria</taxon>
        <taxon>Pseudomonadati</taxon>
        <taxon>Pseudomonadota</taxon>
        <taxon>Alphaproteobacteria</taxon>
        <taxon>Caulobacterales</taxon>
        <taxon>Caulobacteraceae</taxon>
        <taxon>Asticcacaulis</taxon>
    </lineage>
</organism>
<dbReference type="InterPro" id="IPR036291">
    <property type="entry name" value="NAD(P)-bd_dom_sf"/>
</dbReference>
<keyword evidence="4" id="KW-1185">Reference proteome</keyword>
<feature type="domain" description="NAD-dependent epimerase/dehydratase" evidence="2">
    <location>
        <begin position="3"/>
        <end position="232"/>
    </location>
</feature>
<dbReference type="PRINTS" id="PR01713">
    <property type="entry name" value="NUCEPIMERASE"/>
</dbReference>
<evidence type="ECO:0000313" key="4">
    <source>
        <dbReference type="Proteomes" id="UP001216595"/>
    </source>
</evidence>